<reference evidence="1" key="1">
    <citation type="submission" date="2023-07" db="EMBL/GenBank/DDBJ databases">
        <title>Functional and genomic diversity of the sorghum phyllosphere microbiome.</title>
        <authorList>
            <person name="Shade A."/>
        </authorList>
    </citation>
    <scope>NUCLEOTIDE SEQUENCE</scope>
    <source>
        <strain evidence="1">SORGH_AS_1067</strain>
    </source>
</reference>
<dbReference type="Proteomes" id="UP001239215">
    <property type="component" value="Unassembled WGS sequence"/>
</dbReference>
<dbReference type="Gene3D" id="3.30.70.100">
    <property type="match status" value="1"/>
</dbReference>
<gene>
    <name evidence="1" type="ORF">QE405_003336</name>
</gene>
<dbReference type="EMBL" id="JAUTAN010000001">
    <property type="protein sequence ID" value="MDQ1106052.1"/>
    <property type="molecule type" value="Genomic_DNA"/>
</dbReference>
<organism evidence="1 2">
    <name type="scientific">Nocardioides zeae</name>
    <dbReference type="NCBI Taxonomy" id="1457234"/>
    <lineage>
        <taxon>Bacteria</taxon>
        <taxon>Bacillati</taxon>
        <taxon>Actinomycetota</taxon>
        <taxon>Actinomycetes</taxon>
        <taxon>Propionibacteriales</taxon>
        <taxon>Nocardioidaceae</taxon>
        <taxon>Nocardioides</taxon>
    </lineage>
</organism>
<evidence type="ECO:0000313" key="1">
    <source>
        <dbReference type="EMBL" id="MDQ1106052.1"/>
    </source>
</evidence>
<accession>A0AAJ1U8G2</accession>
<proteinExistence type="predicted"/>
<sequence length="110" mass="12175">MRRFVVAYFALAEGDTLAAYRDWTLSYVRPTMRAMPSVVSFLDFAVTGSMDDQDSSWDGCEIVEVTDFAAFERDNETGSGGELAAAWRDRLASWSIGYLEDLEATAAPVD</sequence>
<comment type="caution">
    <text evidence="1">The sequence shown here is derived from an EMBL/GenBank/DDBJ whole genome shotgun (WGS) entry which is preliminary data.</text>
</comment>
<dbReference type="RefSeq" id="WP_307202854.1">
    <property type="nucleotide sequence ID" value="NZ_JAUTAN010000001.1"/>
</dbReference>
<dbReference type="AlphaFoldDB" id="A0AAJ1U8G2"/>
<protein>
    <submittedName>
        <fullName evidence="1">Uncharacterized protein</fullName>
    </submittedName>
</protein>
<evidence type="ECO:0000313" key="2">
    <source>
        <dbReference type="Proteomes" id="UP001239215"/>
    </source>
</evidence>
<name>A0AAJ1U8G2_9ACTN</name>